<feature type="signal peptide" evidence="1">
    <location>
        <begin position="1"/>
        <end position="19"/>
    </location>
</feature>
<comment type="caution">
    <text evidence="2">The sequence shown here is derived from an EMBL/GenBank/DDBJ whole genome shotgun (WGS) entry which is preliminary data.</text>
</comment>
<organism evidence="2 3">
    <name type="scientific">Adhaeribacter rhizoryzae</name>
    <dbReference type="NCBI Taxonomy" id="2607907"/>
    <lineage>
        <taxon>Bacteria</taxon>
        <taxon>Pseudomonadati</taxon>
        <taxon>Bacteroidota</taxon>
        <taxon>Cytophagia</taxon>
        <taxon>Cytophagales</taxon>
        <taxon>Hymenobacteraceae</taxon>
        <taxon>Adhaeribacter</taxon>
    </lineage>
</organism>
<proteinExistence type="predicted"/>
<feature type="chain" id="PRO_5024347634" evidence="1">
    <location>
        <begin position="20"/>
        <end position="296"/>
    </location>
</feature>
<protein>
    <submittedName>
        <fullName evidence="2">DUF3078 domain-containing protein</fullName>
    </submittedName>
</protein>
<evidence type="ECO:0000313" key="3">
    <source>
        <dbReference type="Proteomes" id="UP000323426"/>
    </source>
</evidence>
<dbReference type="Pfam" id="PF11276">
    <property type="entry name" value="DUF3078"/>
    <property type="match status" value="1"/>
</dbReference>
<dbReference type="EMBL" id="VWSF01000002">
    <property type="protein sequence ID" value="KAA5548828.1"/>
    <property type="molecule type" value="Genomic_DNA"/>
</dbReference>
<gene>
    <name evidence="2" type="ORF">F0145_04770</name>
</gene>
<dbReference type="RefSeq" id="WP_150087155.1">
    <property type="nucleotide sequence ID" value="NZ_VWSF01000002.1"/>
</dbReference>
<dbReference type="Proteomes" id="UP000323426">
    <property type="component" value="Unassembled WGS sequence"/>
</dbReference>
<dbReference type="InterPro" id="IPR021428">
    <property type="entry name" value="DUF3078"/>
</dbReference>
<dbReference type="AlphaFoldDB" id="A0A5M6DMQ2"/>
<name>A0A5M6DMQ2_9BACT</name>
<accession>A0A5M6DMQ2</accession>
<keyword evidence="1" id="KW-0732">Signal</keyword>
<evidence type="ECO:0000313" key="2">
    <source>
        <dbReference type="EMBL" id="KAA5548828.1"/>
    </source>
</evidence>
<keyword evidence="3" id="KW-1185">Reference proteome</keyword>
<evidence type="ECO:0000256" key="1">
    <source>
        <dbReference type="SAM" id="SignalP"/>
    </source>
</evidence>
<reference evidence="2 3" key="1">
    <citation type="submission" date="2019-09" db="EMBL/GenBank/DDBJ databases">
        <title>Genome sequence and assembly of Adhaeribacter sp.</title>
        <authorList>
            <person name="Chhetri G."/>
        </authorList>
    </citation>
    <scope>NUCLEOTIDE SEQUENCE [LARGE SCALE GENOMIC DNA]</scope>
    <source>
        <strain evidence="2 3">DK36</strain>
    </source>
</reference>
<sequence length="296" mass="34119">MKIFTLLLFFALGQATVYAQTDTTYWRRSFSSGLNLNQATFSDNWRAGGINSIAIGLFSNGKADFKRERISWDNEMQLQYGLFRNKGQDTRKNLDRIFLDTKYGYSISSDWNTFVSANFLSQFDRGFEYDVDSLPDNRRLISNFLSPGFLTFALGLEFKPVDWFSVRFSPFAPRFTFLTDQNVRPNPNEVVYGVPVGRRVRQEWLAAQILANLNKDIATNLNLKLLYLGFANYETLAWRNIDHRLDAVITAKVNRLISVNITGVALYDRDQDHQIQYSQALALGVIYNIQNFTDKK</sequence>